<comment type="caution">
    <text evidence="4">The sequence shown here is derived from an EMBL/GenBank/DDBJ whole genome shotgun (WGS) entry which is preliminary data.</text>
</comment>
<evidence type="ECO:0000256" key="2">
    <source>
        <dbReference type="SAM" id="MobiDB-lite"/>
    </source>
</evidence>
<reference evidence="5" key="2">
    <citation type="submission" date="2024-04" db="EMBL/GenBank/DDBJ databases">
        <authorList>
            <person name="Chen Y."/>
            <person name="Shah S."/>
            <person name="Dougan E. K."/>
            <person name="Thang M."/>
            <person name="Chan C."/>
        </authorList>
    </citation>
    <scope>NUCLEOTIDE SEQUENCE [LARGE SCALE GENOMIC DNA]</scope>
</reference>
<sequence>MAACAQHFIFQESEDKVLVFEVVAVESQPEPEESDSDGVERHILEALKEVTGSESQDSSWSSASVFAGESGSEEPIKEGSTLEGIQTNMRALHLQGKCTPCRYFRFREDGCRQGDSCPFCHECTAQESLAGQRWLKHQRQREKRRQHRRQDWQ</sequence>
<name>A0A9P1BVD6_9DINO</name>
<feature type="region of interest" description="Disordered" evidence="2">
    <location>
        <begin position="27"/>
        <end position="80"/>
    </location>
</feature>
<proteinExistence type="predicted"/>
<keyword evidence="7" id="KW-1185">Reference proteome</keyword>
<keyword evidence="1" id="KW-0863">Zinc-finger</keyword>
<dbReference type="GO" id="GO:0008270">
    <property type="term" value="F:zinc ion binding"/>
    <property type="evidence" value="ECO:0007669"/>
    <property type="project" value="UniProtKB-KW"/>
</dbReference>
<keyword evidence="1" id="KW-0862">Zinc</keyword>
<dbReference type="AlphaFoldDB" id="A0A9P1BVD6"/>
<dbReference type="EMBL" id="CAMXCT010000540">
    <property type="protein sequence ID" value="CAI3980146.1"/>
    <property type="molecule type" value="Genomic_DNA"/>
</dbReference>
<evidence type="ECO:0000259" key="3">
    <source>
        <dbReference type="PROSITE" id="PS50103"/>
    </source>
</evidence>
<accession>A0A9P1BVD6</accession>
<feature type="domain" description="C3H1-type" evidence="3">
    <location>
        <begin position="100"/>
        <end position="124"/>
    </location>
</feature>
<feature type="region of interest" description="Disordered" evidence="2">
    <location>
        <begin position="131"/>
        <end position="153"/>
    </location>
</feature>
<dbReference type="PROSITE" id="PS50103">
    <property type="entry name" value="ZF_C3H1"/>
    <property type="match status" value="1"/>
</dbReference>
<protein>
    <submittedName>
        <fullName evidence="6">C3H1-type domain-containing protein</fullName>
    </submittedName>
</protein>
<feature type="compositionally biased region" description="Basic residues" evidence="2">
    <location>
        <begin position="134"/>
        <end position="153"/>
    </location>
</feature>
<evidence type="ECO:0000313" key="5">
    <source>
        <dbReference type="EMBL" id="CAL1133521.1"/>
    </source>
</evidence>
<feature type="zinc finger region" description="C3H1-type" evidence="1">
    <location>
        <begin position="100"/>
        <end position="124"/>
    </location>
</feature>
<keyword evidence="1" id="KW-0479">Metal-binding</keyword>
<dbReference type="InterPro" id="IPR000571">
    <property type="entry name" value="Znf_CCCH"/>
</dbReference>
<dbReference type="EMBL" id="CAMXCT030000540">
    <property type="protein sequence ID" value="CAL4767458.1"/>
    <property type="molecule type" value="Genomic_DNA"/>
</dbReference>
<gene>
    <name evidence="4" type="ORF">C1SCF055_LOCUS8050</name>
</gene>
<feature type="compositionally biased region" description="Basic and acidic residues" evidence="2">
    <location>
        <begin position="38"/>
        <end position="48"/>
    </location>
</feature>
<evidence type="ECO:0000256" key="1">
    <source>
        <dbReference type="PROSITE-ProRule" id="PRU00723"/>
    </source>
</evidence>
<reference evidence="4" key="1">
    <citation type="submission" date="2022-10" db="EMBL/GenBank/DDBJ databases">
        <authorList>
            <person name="Chen Y."/>
            <person name="Dougan E. K."/>
            <person name="Chan C."/>
            <person name="Rhodes N."/>
            <person name="Thang M."/>
        </authorList>
    </citation>
    <scope>NUCLEOTIDE SEQUENCE</scope>
</reference>
<dbReference type="EMBL" id="CAMXCT020000540">
    <property type="protein sequence ID" value="CAL1133521.1"/>
    <property type="molecule type" value="Genomic_DNA"/>
</dbReference>
<organism evidence="4">
    <name type="scientific">Cladocopium goreaui</name>
    <dbReference type="NCBI Taxonomy" id="2562237"/>
    <lineage>
        <taxon>Eukaryota</taxon>
        <taxon>Sar</taxon>
        <taxon>Alveolata</taxon>
        <taxon>Dinophyceae</taxon>
        <taxon>Suessiales</taxon>
        <taxon>Symbiodiniaceae</taxon>
        <taxon>Cladocopium</taxon>
    </lineage>
</organism>
<dbReference type="OrthoDB" id="435819at2759"/>
<evidence type="ECO:0000313" key="4">
    <source>
        <dbReference type="EMBL" id="CAI3980146.1"/>
    </source>
</evidence>
<evidence type="ECO:0000313" key="7">
    <source>
        <dbReference type="Proteomes" id="UP001152797"/>
    </source>
</evidence>
<dbReference type="Proteomes" id="UP001152797">
    <property type="component" value="Unassembled WGS sequence"/>
</dbReference>
<feature type="compositionally biased region" description="Low complexity" evidence="2">
    <location>
        <begin position="53"/>
        <end position="64"/>
    </location>
</feature>
<evidence type="ECO:0000313" key="6">
    <source>
        <dbReference type="EMBL" id="CAL4767458.1"/>
    </source>
</evidence>